<dbReference type="Proteomes" id="UP001231189">
    <property type="component" value="Unassembled WGS sequence"/>
</dbReference>
<dbReference type="CDD" id="cd01650">
    <property type="entry name" value="RT_nLTR_like"/>
    <property type="match status" value="1"/>
</dbReference>
<dbReference type="PROSITE" id="PS50878">
    <property type="entry name" value="RT_POL"/>
    <property type="match status" value="1"/>
</dbReference>
<organism evidence="3 4">
    <name type="scientific">Lolium multiflorum</name>
    <name type="common">Italian ryegrass</name>
    <name type="synonym">Lolium perenne subsp. multiflorum</name>
    <dbReference type="NCBI Taxonomy" id="4521"/>
    <lineage>
        <taxon>Eukaryota</taxon>
        <taxon>Viridiplantae</taxon>
        <taxon>Streptophyta</taxon>
        <taxon>Embryophyta</taxon>
        <taxon>Tracheophyta</taxon>
        <taxon>Spermatophyta</taxon>
        <taxon>Magnoliopsida</taxon>
        <taxon>Liliopsida</taxon>
        <taxon>Poales</taxon>
        <taxon>Poaceae</taxon>
        <taxon>BOP clade</taxon>
        <taxon>Pooideae</taxon>
        <taxon>Poodae</taxon>
        <taxon>Poeae</taxon>
        <taxon>Poeae Chloroplast Group 2 (Poeae type)</taxon>
        <taxon>Loliodinae</taxon>
        <taxon>Loliinae</taxon>
        <taxon>Lolium</taxon>
    </lineage>
</organism>
<evidence type="ECO:0000256" key="1">
    <source>
        <dbReference type="SAM" id="MobiDB-lite"/>
    </source>
</evidence>
<name>A0AAD8WQ19_LOLMU</name>
<dbReference type="AlphaFoldDB" id="A0AAD8WQ19"/>
<keyword evidence="4" id="KW-1185">Reference proteome</keyword>
<accession>A0AAD8WQ19</accession>
<feature type="region of interest" description="Disordered" evidence="1">
    <location>
        <begin position="201"/>
        <end position="225"/>
    </location>
</feature>
<comment type="caution">
    <text evidence="3">The sequence shown here is derived from an EMBL/GenBank/DDBJ whole genome shotgun (WGS) entry which is preliminary data.</text>
</comment>
<feature type="compositionally biased region" description="Pro residues" evidence="1">
    <location>
        <begin position="29"/>
        <end position="40"/>
    </location>
</feature>
<dbReference type="InterPro" id="IPR000477">
    <property type="entry name" value="RT_dom"/>
</dbReference>
<proteinExistence type="predicted"/>
<gene>
    <name evidence="3" type="ORF">QYE76_058591</name>
</gene>
<dbReference type="SUPFAM" id="SSF56672">
    <property type="entry name" value="DNA/RNA polymerases"/>
    <property type="match status" value="1"/>
</dbReference>
<evidence type="ECO:0000313" key="4">
    <source>
        <dbReference type="Proteomes" id="UP001231189"/>
    </source>
</evidence>
<feature type="domain" description="Reverse transcriptase" evidence="2">
    <location>
        <begin position="145"/>
        <end position="479"/>
    </location>
</feature>
<evidence type="ECO:0000259" key="2">
    <source>
        <dbReference type="PROSITE" id="PS50878"/>
    </source>
</evidence>
<feature type="compositionally biased region" description="Basic and acidic residues" evidence="1">
    <location>
        <begin position="7"/>
        <end position="17"/>
    </location>
</feature>
<dbReference type="PANTHER" id="PTHR19446">
    <property type="entry name" value="REVERSE TRANSCRIPTASES"/>
    <property type="match status" value="1"/>
</dbReference>
<evidence type="ECO:0000313" key="3">
    <source>
        <dbReference type="EMBL" id="KAK1670432.1"/>
    </source>
</evidence>
<dbReference type="Pfam" id="PF00078">
    <property type="entry name" value="RVT_1"/>
    <property type="match status" value="1"/>
</dbReference>
<dbReference type="InterPro" id="IPR043502">
    <property type="entry name" value="DNA/RNA_pol_sf"/>
</dbReference>
<dbReference type="EMBL" id="JAUUTY010000003">
    <property type="protein sequence ID" value="KAK1670432.1"/>
    <property type="molecule type" value="Genomic_DNA"/>
</dbReference>
<feature type="region of interest" description="Disordered" evidence="1">
    <location>
        <begin position="1"/>
        <end position="78"/>
    </location>
</feature>
<protein>
    <recommendedName>
        <fullName evidence="2">Reverse transcriptase domain-containing protein</fullName>
    </recommendedName>
</protein>
<sequence>MKTSHGRAREEREACAREEDEVQAGSRPGPTPPRSRPVPAPSGGRHASALAQVRSNRKTHWSARPDQPRPVHTATSVVSDPYSVTTGASPFDRDCPVLHPVNWTIDGPPGPRPVDRSPTGHSVCLNQIRSADVMTWREYEALRNEMRHEFRDQDEELKGTVQEVAKKLDTTNETVNAMQDQMTDIQRTIQALTLAVENLTQQQQQQPEEEDVELQDEARGVGRGVGRGNRGRGFVELGARRVPPQQDDGLGKPKFSIPKFEGGADVEEYLTWELKIEKLWLANEMFIFLNHDGILALHEIVHEVRSRHQRGVFLKLDFQKAYDRLDWSFLRQVLQRRGVDDRMIGWIMQTVMTGSTAININGEVGPYFRPACGVRQGDPLSPILFNAAVDSLAEILERARISGHITGVVGHLIPGGGVTHLQYADDTMIMFEGSDLDIQNTKFLLLCFEAMSGLKINFDKSETPLFLLRMLPRGLGYPVPSRSDPGRGPESGFVAEPPPGRCAGRIRLALMALNAIRLVLRENSL</sequence>
<reference evidence="3" key="1">
    <citation type="submission" date="2023-07" db="EMBL/GenBank/DDBJ databases">
        <title>A chromosome-level genome assembly of Lolium multiflorum.</title>
        <authorList>
            <person name="Chen Y."/>
            <person name="Copetti D."/>
            <person name="Kolliker R."/>
            <person name="Studer B."/>
        </authorList>
    </citation>
    <scope>NUCLEOTIDE SEQUENCE</scope>
    <source>
        <strain evidence="3">02402/16</strain>
        <tissue evidence="3">Leaf</tissue>
    </source>
</reference>